<name>F8X4Z5_9BACT</name>
<dbReference type="GeneID" id="78083899"/>
<organism evidence="1 2">
    <name type="scientific">Dysgonomonas mossii DSM 22836</name>
    <dbReference type="NCBI Taxonomy" id="742767"/>
    <lineage>
        <taxon>Bacteria</taxon>
        <taxon>Pseudomonadati</taxon>
        <taxon>Bacteroidota</taxon>
        <taxon>Bacteroidia</taxon>
        <taxon>Bacteroidales</taxon>
        <taxon>Dysgonomonadaceae</taxon>
        <taxon>Dysgonomonas</taxon>
    </lineage>
</organism>
<keyword evidence="2" id="KW-1185">Reference proteome</keyword>
<proteinExistence type="predicted"/>
<gene>
    <name evidence="1" type="ORF">HMPREF9456_03304</name>
</gene>
<reference evidence="1 2" key="1">
    <citation type="submission" date="2011-04" db="EMBL/GenBank/DDBJ databases">
        <title>The Genome Sequence of Dysgonomonas mossii DSM 22836.</title>
        <authorList>
            <consortium name="The Broad Institute Genome Sequencing Platform"/>
            <person name="Earl A."/>
            <person name="Ward D."/>
            <person name="Feldgarden M."/>
            <person name="Gevers D."/>
            <person name="Pudlo N."/>
            <person name="Martens E."/>
            <person name="Allen-Vercoe E."/>
            <person name="Young S.K."/>
            <person name="Zeng Q."/>
            <person name="Gargeya S."/>
            <person name="Fitzgerald M."/>
            <person name="Haas B."/>
            <person name="Abouelleil A."/>
            <person name="Alvarado L."/>
            <person name="Arachchi H.M."/>
            <person name="Berlin A."/>
            <person name="Brown A."/>
            <person name="Chapman S.B."/>
            <person name="Chen Z."/>
            <person name="Dunbar C."/>
            <person name="Freedman E."/>
            <person name="Gearin G."/>
            <person name="Gellesch M."/>
            <person name="Goldberg J."/>
            <person name="Griggs A."/>
            <person name="Gujja S."/>
            <person name="Heiman D."/>
            <person name="Howarth C."/>
            <person name="Larson L."/>
            <person name="Lui A."/>
            <person name="MacDonald P.J.P."/>
            <person name="Mehta T."/>
            <person name="Montmayeur A."/>
            <person name="Murphy C."/>
            <person name="Neiman D."/>
            <person name="Pearson M."/>
            <person name="Priest M."/>
            <person name="Roberts A."/>
            <person name="Saif S."/>
            <person name="Shea T."/>
            <person name="Shenoy N."/>
            <person name="Sisk P."/>
            <person name="Stolte C."/>
            <person name="Sykes S."/>
            <person name="Yandava C."/>
            <person name="Wortman J."/>
            <person name="Nusbaum C."/>
            <person name="Birren B."/>
        </authorList>
    </citation>
    <scope>NUCLEOTIDE SEQUENCE [LARGE SCALE GENOMIC DNA]</scope>
    <source>
        <strain evidence="1 2">DSM 22836</strain>
    </source>
</reference>
<comment type="caution">
    <text evidence="1">The sequence shown here is derived from an EMBL/GenBank/DDBJ whole genome shotgun (WGS) entry which is preliminary data.</text>
</comment>
<evidence type="ECO:0000313" key="1">
    <source>
        <dbReference type="EMBL" id="EGK04693.1"/>
    </source>
</evidence>
<protein>
    <submittedName>
        <fullName evidence="1">Uncharacterized protein</fullName>
    </submittedName>
</protein>
<accession>F8X4Z5</accession>
<dbReference type="eggNOG" id="ENOG5034064">
    <property type="taxonomic scope" value="Bacteria"/>
</dbReference>
<dbReference type="STRING" id="742767.HMPREF9456_03304"/>
<evidence type="ECO:0000313" key="2">
    <source>
        <dbReference type="Proteomes" id="UP000006420"/>
    </source>
</evidence>
<sequence length="427" mass="49176">MKYVKIKNKGHIDARALTLVGVSSKRDDSTKIGRFGSGNKYALAYLLRNKYIVKIFAGKEEIFIETKQEEFRGHIFNRIYVNGEQSSITTEMGVDWQFWQAVRELYCNAIDEGEASIECVNDIIPAEGETHVYFDIKTDVMDFFSNFDNYFAENKEILFEGKYGRILKKTGSKANIYRKGIRCHETNLNSSFDYDFHDISIDENRLIKYSWEVSEYLWRLIFSCTNKEVFRQILIDSNNPNNIESNIGDYITINSSYLSCEAEEVIRNINVAPQGFAGLLKPDEVHQFAIVPTKVYTAIRGKLGHEQVGDRFDMSRNGSVYRIIHPDSLALQTIKEANEFLKECGFVIPYNIKVAVFDNKKVFGTIRGDDIILSDVGLTRGINETVNTILEEFIHIKYGVEDETRSFQTAIITEFIEYMKRKNAYSI</sequence>
<dbReference type="RefSeq" id="WP_006844671.1">
    <property type="nucleotide sequence ID" value="NZ_AQWJ01000012.1"/>
</dbReference>
<dbReference type="EMBL" id="ADLW01000021">
    <property type="protein sequence ID" value="EGK04693.1"/>
    <property type="molecule type" value="Genomic_DNA"/>
</dbReference>
<dbReference type="Proteomes" id="UP000006420">
    <property type="component" value="Unassembled WGS sequence"/>
</dbReference>
<dbReference type="AlphaFoldDB" id="F8X4Z5"/>
<dbReference type="HOGENOM" id="CLU_642113_0_0_10"/>
<dbReference type="OrthoDB" id="1490027at2"/>